<dbReference type="CDD" id="cd11062">
    <property type="entry name" value="CYP58-like"/>
    <property type="match status" value="1"/>
</dbReference>
<evidence type="ECO:0000313" key="9">
    <source>
        <dbReference type="EMBL" id="KAG0650114.1"/>
    </source>
</evidence>
<dbReference type="AlphaFoldDB" id="A0A9P7AYK1"/>
<protein>
    <submittedName>
        <fullName evidence="9">Cytochrome P450 monooxygenase yanH</fullName>
    </submittedName>
</protein>
<dbReference type="SUPFAM" id="SSF48264">
    <property type="entry name" value="Cytochrome P450"/>
    <property type="match status" value="1"/>
</dbReference>
<comment type="similarity">
    <text evidence="2 8">Belongs to the cytochrome P450 family.</text>
</comment>
<dbReference type="InterPro" id="IPR050121">
    <property type="entry name" value="Cytochrome_P450_monoxygenase"/>
</dbReference>
<dbReference type="InterPro" id="IPR036396">
    <property type="entry name" value="Cyt_P450_sf"/>
</dbReference>
<feature type="binding site" description="axial binding residue" evidence="7">
    <location>
        <position position="473"/>
    </location>
    <ligand>
        <name>heme</name>
        <dbReference type="ChEBI" id="CHEBI:30413"/>
    </ligand>
    <ligandPart>
        <name>Fe</name>
        <dbReference type="ChEBI" id="CHEBI:18248"/>
    </ligandPart>
</feature>
<keyword evidence="5 7" id="KW-0408">Iron</keyword>
<comment type="caution">
    <text evidence="9">The sequence shown here is derived from an EMBL/GenBank/DDBJ whole genome shotgun (WGS) entry which is preliminary data.</text>
</comment>
<dbReference type="GO" id="GO:0004497">
    <property type="term" value="F:monooxygenase activity"/>
    <property type="evidence" value="ECO:0007669"/>
    <property type="project" value="UniProtKB-KW"/>
</dbReference>
<reference evidence="9" key="1">
    <citation type="submission" date="2019-07" db="EMBL/GenBank/DDBJ databases">
        <title>Hyphodiscus hymeniophilus genome sequencing and assembly.</title>
        <authorList>
            <person name="Kramer G."/>
            <person name="Nodwell J."/>
        </authorList>
    </citation>
    <scope>NUCLEOTIDE SEQUENCE</scope>
    <source>
        <strain evidence="9">ATCC 34498</strain>
    </source>
</reference>
<evidence type="ECO:0000256" key="6">
    <source>
        <dbReference type="ARBA" id="ARBA00023033"/>
    </source>
</evidence>
<dbReference type="PANTHER" id="PTHR24305">
    <property type="entry name" value="CYTOCHROME P450"/>
    <property type="match status" value="1"/>
</dbReference>
<dbReference type="Pfam" id="PF00067">
    <property type="entry name" value="p450"/>
    <property type="match status" value="1"/>
</dbReference>
<keyword evidence="4 8" id="KW-0560">Oxidoreductase</keyword>
<evidence type="ECO:0000256" key="1">
    <source>
        <dbReference type="ARBA" id="ARBA00001971"/>
    </source>
</evidence>
<dbReference type="InterPro" id="IPR002401">
    <property type="entry name" value="Cyt_P450_E_grp-I"/>
</dbReference>
<evidence type="ECO:0000256" key="8">
    <source>
        <dbReference type="RuleBase" id="RU000461"/>
    </source>
</evidence>
<dbReference type="Proteomes" id="UP000785200">
    <property type="component" value="Unassembled WGS sequence"/>
</dbReference>
<dbReference type="InterPro" id="IPR017972">
    <property type="entry name" value="Cyt_P450_CS"/>
</dbReference>
<dbReference type="Gene3D" id="1.10.630.10">
    <property type="entry name" value="Cytochrome P450"/>
    <property type="match status" value="1"/>
</dbReference>
<dbReference type="PROSITE" id="PS00086">
    <property type="entry name" value="CYTOCHROME_P450"/>
    <property type="match status" value="1"/>
</dbReference>
<keyword evidence="6 8" id="KW-0503">Monooxygenase</keyword>
<evidence type="ECO:0000256" key="7">
    <source>
        <dbReference type="PIRSR" id="PIRSR602401-1"/>
    </source>
</evidence>
<dbReference type="EMBL" id="VNKQ01000006">
    <property type="protein sequence ID" value="KAG0650114.1"/>
    <property type="molecule type" value="Genomic_DNA"/>
</dbReference>
<keyword evidence="7 8" id="KW-0349">Heme</keyword>
<dbReference type="GO" id="GO:0016705">
    <property type="term" value="F:oxidoreductase activity, acting on paired donors, with incorporation or reduction of molecular oxygen"/>
    <property type="evidence" value="ECO:0007669"/>
    <property type="project" value="InterPro"/>
</dbReference>
<gene>
    <name evidence="9" type="ORF">D0Z07_2906</name>
</gene>
<evidence type="ECO:0000256" key="4">
    <source>
        <dbReference type="ARBA" id="ARBA00023002"/>
    </source>
</evidence>
<sequence>MSFIINFVESVQDSLRSLMTVPSKAPQAPPVWQLLYKGPVYLFVAWLGASLFEAVFNIFNAPLAEFPGPKLAAATAWYQTYYEVYRRESWTDVLERLHKQYGPIVRVGPNELHFSDPAAYHEIYNENNKWNKDAFLYRSFGQDHSSFGFLTYEPSKKRKDFLSPFFSHRAICDLQELIQSNVDRFCDVLTANNGKGRSSDLFLGLRCLSLDTIMSFCFARSVDALGEPEFKSPIVEAMEASLPASILFKHFNLIRKVAFALPGLSSWISPPMAGLTRLKKILVSQVREVTATPYSALEAPQKTIYNELLSPAATGGKKVNTMSLYEEAQALVFGGTDTTANTLMVGIFHMLEQPALVSRLRKELLEVWPVLEDVSPKFEELEKLPFLTAVIKESLRTGPTGIVSPLPRTLPNKATTINGSIIPAGTTLGMSGYFVHNSETIFKNPRDFDPTRWLEDASLDKWLVPFSKGPRMCLGQNLAYCELYLAFASIFRKFDLELDSARYAMHHQHYKTEY</sequence>
<dbReference type="OrthoDB" id="3945418at2759"/>
<evidence type="ECO:0000313" key="10">
    <source>
        <dbReference type="Proteomes" id="UP000785200"/>
    </source>
</evidence>
<keyword evidence="3 7" id="KW-0479">Metal-binding</keyword>
<proteinExistence type="inferred from homology"/>
<evidence type="ECO:0000256" key="3">
    <source>
        <dbReference type="ARBA" id="ARBA00022723"/>
    </source>
</evidence>
<dbReference type="InterPro" id="IPR001128">
    <property type="entry name" value="Cyt_P450"/>
</dbReference>
<comment type="cofactor">
    <cofactor evidence="1 7">
        <name>heme</name>
        <dbReference type="ChEBI" id="CHEBI:30413"/>
    </cofactor>
</comment>
<dbReference type="PRINTS" id="PR00385">
    <property type="entry name" value="P450"/>
</dbReference>
<organism evidence="9 10">
    <name type="scientific">Hyphodiscus hymeniophilus</name>
    <dbReference type="NCBI Taxonomy" id="353542"/>
    <lineage>
        <taxon>Eukaryota</taxon>
        <taxon>Fungi</taxon>
        <taxon>Dikarya</taxon>
        <taxon>Ascomycota</taxon>
        <taxon>Pezizomycotina</taxon>
        <taxon>Leotiomycetes</taxon>
        <taxon>Helotiales</taxon>
        <taxon>Hyphodiscaceae</taxon>
        <taxon>Hyphodiscus</taxon>
    </lineage>
</organism>
<evidence type="ECO:0000256" key="5">
    <source>
        <dbReference type="ARBA" id="ARBA00023004"/>
    </source>
</evidence>
<evidence type="ECO:0000256" key="2">
    <source>
        <dbReference type="ARBA" id="ARBA00010617"/>
    </source>
</evidence>
<accession>A0A9P7AYK1</accession>
<dbReference type="GO" id="GO:0005506">
    <property type="term" value="F:iron ion binding"/>
    <property type="evidence" value="ECO:0007669"/>
    <property type="project" value="InterPro"/>
</dbReference>
<name>A0A9P7AYK1_9HELO</name>
<dbReference type="PRINTS" id="PR00463">
    <property type="entry name" value="EP450I"/>
</dbReference>
<dbReference type="GO" id="GO:0020037">
    <property type="term" value="F:heme binding"/>
    <property type="evidence" value="ECO:0007669"/>
    <property type="project" value="InterPro"/>
</dbReference>
<dbReference type="PANTHER" id="PTHR24305:SF157">
    <property type="entry name" value="N-ACETYLTRYPTOPHAN 6-HYDROXYLASE IVOC-RELATED"/>
    <property type="match status" value="1"/>
</dbReference>
<keyword evidence="10" id="KW-1185">Reference proteome</keyword>